<organism evidence="2 3">
    <name type="scientific">Gymnopilus dilepis</name>
    <dbReference type="NCBI Taxonomy" id="231916"/>
    <lineage>
        <taxon>Eukaryota</taxon>
        <taxon>Fungi</taxon>
        <taxon>Dikarya</taxon>
        <taxon>Basidiomycota</taxon>
        <taxon>Agaricomycotina</taxon>
        <taxon>Agaricomycetes</taxon>
        <taxon>Agaricomycetidae</taxon>
        <taxon>Agaricales</taxon>
        <taxon>Agaricineae</taxon>
        <taxon>Hymenogastraceae</taxon>
        <taxon>Gymnopilus</taxon>
    </lineage>
</organism>
<comment type="caution">
    <text evidence="2">The sequence shown here is derived from an EMBL/GenBank/DDBJ whole genome shotgun (WGS) entry which is preliminary data.</text>
</comment>
<keyword evidence="1" id="KW-0732">Signal</keyword>
<protein>
    <recommendedName>
        <fullName evidence="4">Hydrophobic surface binding protein</fullName>
    </recommendedName>
</protein>
<dbReference type="InParanoid" id="A0A409YQM7"/>
<gene>
    <name evidence="2" type="ORF">CVT26_011567</name>
</gene>
<reference evidence="2 3" key="1">
    <citation type="journal article" date="2018" name="Evol. Lett.">
        <title>Horizontal gene cluster transfer increased hallucinogenic mushroom diversity.</title>
        <authorList>
            <person name="Reynolds H.T."/>
            <person name="Vijayakumar V."/>
            <person name="Gluck-Thaler E."/>
            <person name="Korotkin H.B."/>
            <person name="Matheny P.B."/>
            <person name="Slot J.C."/>
        </authorList>
    </citation>
    <scope>NUCLEOTIDE SEQUENCE [LARGE SCALE GENOMIC DNA]</scope>
    <source>
        <strain evidence="2 3">SRW20</strain>
    </source>
</reference>
<dbReference type="PANTHER" id="PTHR38123:SF1">
    <property type="entry name" value="HYDROPHOBIC SURFACE BINDING PROTEIN"/>
    <property type="match status" value="1"/>
</dbReference>
<evidence type="ECO:0000313" key="2">
    <source>
        <dbReference type="EMBL" id="PPR05308.1"/>
    </source>
</evidence>
<dbReference type="GO" id="GO:0005576">
    <property type="term" value="C:extracellular region"/>
    <property type="evidence" value="ECO:0007669"/>
    <property type="project" value="TreeGrafter"/>
</dbReference>
<dbReference type="InterPro" id="IPR021054">
    <property type="entry name" value="Cell_wall_mannoprotein_1"/>
</dbReference>
<dbReference type="OrthoDB" id="3485059at2759"/>
<dbReference type="Pfam" id="PF12296">
    <property type="entry name" value="HsbA"/>
    <property type="match status" value="1"/>
</dbReference>
<keyword evidence="3" id="KW-1185">Reference proteome</keyword>
<evidence type="ECO:0008006" key="4">
    <source>
        <dbReference type="Google" id="ProtNLM"/>
    </source>
</evidence>
<proteinExistence type="predicted"/>
<dbReference type="Proteomes" id="UP000284706">
    <property type="component" value="Unassembled WGS sequence"/>
</dbReference>
<feature type="signal peptide" evidence="1">
    <location>
        <begin position="1"/>
        <end position="19"/>
    </location>
</feature>
<dbReference type="EMBL" id="NHYE01000489">
    <property type="protein sequence ID" value="PPR05308.1"/>
    <property type="molecule type" value="Genomic_DNA"/>
</dbReference>
<accession>A0A409YQM7</accession>
<evidence type="ECO:0000256" key="1">
    <source>
        <dbReference type="SAM" id="SignalP"/>
    </source>
</evidence>
<dbReference type="AlphaFoldDB" id="A0A409YQM7"/>
<feature type="chain" id="PRO_5019016929" description="Hydrophobic surface binding protein" evidence="1">
    <location>
        <begin position="20"/>
        <end position="179"/>
    </location>
</feature>
<dbReference type="Gene3D" id="1.20.1280.140">
    <property type="match status" value="1"/>
</dbReference>
<name>A0A409YQM7_9AGAR</name>
<evidence type="ECO:0000313" key="3">
    <source>
        <dbReference type="Proteomes" id="UP000284706"/>
    </source>
</evidence>
<sequence length="179" mass="18240">MRFQATLALLASLSLSSLASTVADVEADLQNIATQTTTLDNAINAFPNTGGSLLNALAIHNDAVNLGSAIDKGTSDVNGAPKPFSEADGTTVLQAVQAIEPTILDTLTVIVQKKAAFQGLPIGGIPALVLQDLQNLNASTFKFEAALISAAPTDLIPTATTIESAINSAFATAIAAYSS</sequence>
<dbReference type="PANTHER" id="PTHR38123">
    <property type="entry name" value="CELL WALL SERINE-THREONINE-RICH GALACTOMANNOPROTEIN MP1 (AFU_ORTHOLOGUE AFUA_4G03240)"/>
    <property type="match status" value="1"/>
</dbReference>